<feature type="transmembrane region" description="Helical" evidence="2">
    <location>
        <begin position="92"/>
        <end position="115"/>
    </location>
</feature>
<name>A0A2U2HE46_9BURK</name>
<sequence length="404" mass="43984">MWGKLVKWYDDWEEEQVAILDNPALADTLPAGYRRYAGQVLAKLSPIERKQLREFSVTYRGRRLYLAVAKWALAFTVVGAALHLAFPAKVSWLLGIGAANLFGFSLVFATIGAWFNYRKYAGRELWIFAFFGGMAMFGGIVGMAMALADSGKPFTFEKLGMTLLAATGAGLVMAAPFVIVGMLRNRQHEALTAELQREAEREQMSRQLSESKLRLLRAQIEPHFLFNTLGAVQQLAEQGAPRAAELTANLIAFLRASLGEMRCDEVGLGTEFGLLESYLKVMQARLGERLRYTLELPAALAGVNLPSMIVLTLVENAIKHGIEPSLRGGEVTVRAHGAGGTIRIRVADTGVGMSLTPGGGIGLENVRHRLQLAFGDAAGLSLQDGEDGGMIAEIVMPQPSKEFK</sequence>
<dbReference type="InterPro" id="IPR003594">
    <property type="entry name" value="HATPase_dom"/>
</dbReference>
<dbReference type="OrthoDB" id="2514702at2"/>
<protein>
    <recommendedName>
        <fullName evidence="3">Histidine kinase/HSP90-like ATPase domain-containing protein</fullName>
    </recommendedName>
</protein>
<dbReference type="Proteomes" id="UP000241421">
    <property type="component" value="Unassembled WGS sequence"/>
</dbReference>
<keyword evidence="5" id="KW-1185">Reference proteome</keyword>
<comment type="caution">
    <text evidence="4">The sequence shown here is derived from an EMBL/GenBank/DDBJ whole genome shotgun (WGS) entry which is preliminary data.</text>
</comment>
<dbReference type="InterPro" id="IPR010559">
    <property type="entry name" value="Sig_transdc_His_kin_internal"/>
</dbReference>
<feature type="transmembrane region" description="Helical" evidence="2">
    <location>
        <begin position="64"/>
        <end position="86"/>
    </location>
</feature>
<keyword evidence="2" id="KW-1133">Transmembrane helix</keyword>
<feature type="transmembrane region" description="Helical" evidence="2">
    <location>
        <begin position="127"/>
        <end position="147"/>
    </location>
</feature>
<gene>
    <name evidence="4" type="ORF">C7C56_024415</name>
</gene>
<dbReference type="Pfam" id="PF06580">
    <property type="entry name" value="His_kinase"/>
    <property type="match status" value="1"/>
</dbReference>
<dbReference type="InterPro" id="IPR036890">
    <property type="entry name" value="HATPase_C_sf"/>
</dbReference>
<dbReference type="GO" id="GO:0016020">
    <property type="term" value="C:membrane"/>
    <property type="evidence" value="ECO:0007669"/>
    <property type="project" value="InterPro"/>
</dbReference>
<keyword evidence="1" id="KW-0175">Coiled coil</keyword>
<reference evidence="4 5" key="1">
    <citation type="submission" date="2018-04" db="EMBL/GenBank/DDBJ databases">
        <title>Massilia violaceinigra sp. nov., a novel purple-pigmented bacterium isolated from Tianshan glacier, Xinjiang, China.</title>
        <authorList>
            <person name="Wang H."/>
        </authorList>
    </citation>
    <scope>NUCLEOTIDE SEQUENCE [LARGE SCALE GENOMIC DNA]</scope>
    <source>
        <strain evidence="4 5">B448-2</strain>
    </source>
</reference>
<evidence type="ECO:0000259" key="3">
    <source>
        <dbReference type="SMART" id="SM00387"/>
    </source>
</evidence>
<dbReference type="GO" id="GO:0000155">
    <property type="term" value="F:phosphorelay sensor kinase activity"/>
    <property type="evidence" value="ECO:0007669"/>
    <property type="project" value="InterPro"/>
</dbReference>
<evidence type="ECO:0000313" key="4">
    <source>
        <dbReference type="EMBL" id="PWF41573.1"/>
    </source>
</evidence>
<evidence type="ECO:0000256" key="2">
    <source>
        <dbReference type="SAM" id="Phobius"/>
    </source>
</evidence>
<organism evidence="4 5">
    <name type="scientific">Massilia glaciei</name>
    <dbReference type="NCBI Taxonomy" id="1524097"/>
    <lineage>
        <taxon>Bacteria</taxon>
        <taxon>Pseudomonadati</taxon>
        <taxon>Pseudomonadota</taxon>
        <taxon>Betaproteobacteria</taxon>
        <taxon>Burkholderiales</taxon>
        <taxon>Oxalobacteraceae</taxon>
        <taxon>Telluria group</taxon>
        <taxon>Massilia</taxon>
    </lineage>
</organism>
<dbReference type="PANTHER" id="PTHR34220:SF9">
    <property type="entry name" value="SIGNAL TRANSDUCTION HISTIDINE KINASE INTERNAL REGION DOMAIN-CONTAINING PROTEIN"/>
    <property type="match status" value="1"/>
</dbReference>
<dbReference type="PANTHER" id="PTHR34220">
    <property type="entry name" value="SENSOR HISTIDINE KINASE YPDA"/>
    <property type="match status" value="1"/>
</dbReference>
<dbReference type="SUPFAM" id="SSF55874">
    <property type="entry name" value="ATPase domain of HSP90 chaperone/DNA topoisomerase II/histidine kinase"/>
    <property type="match status" value="1"/>
</dbReference>
<dbReference type="Pfam" id="PF02518">
    <property type="entry name" value="HATPase_c"/>
    <property type="match status" value="1"/>
</dbReference>
<keyword evidence="2" id="KW-0472">Membrane</keyword>
<feature type="coiled-coil region" evidence="1">
    <location>
        <begin position="185"/>
        <end position="221"/>
    </location>
</feature>
<accession>A0A2U2HE46</accession>
<evidence type="ECO:0000313" key="5">
    <source>
        <dbReference type="Proteomes" id="UP000241421"/>
    </source>
</evidence>
<dbReference type="RefSeq" id="WP_106759948.1">
    <property type="nucleotide sequence ID" value="NZ_PXWF02000310.1"/>
</dbReference>
<dbReference type="InterPro" id="IPR050640">
    <property type="entry name" value="Bact_2-comp_sensor_kinase"/>
</dbReference>
<proteinExistence type="predicted"/>
<feature type="transmembrane region" description="Helical" evidence="2">
    <location>
        <begin position="159"/>
        <end position="183"/>
    </location>
</feature>
<dbReference type="SMART" id="SM00387">
    <property type="entry name" value="HATPase_c"/>
    <property type="match status" value="1"/>
</dbReference>
<dbReference type="EMBL" id="PXWF02000310">
    <property type="protein sequence ID" value="PWF41573.1"/>
    <property type="molecule type" value="Genomic_DNA"/>
</dbReference>
<dbReference type="AlphaFoldDB" id="A0A2U2HE46"/>
<evidence type="ECO:0000256" key="1">
    <source>
        <dbReference type="SAM" id="Coils"/>
    </source>
</evidence>
<dbReference type="Gene3D" id="3.30.565.10">
    <property type="entry name" value="Histidine kinase-like ATPase, C-terminal domain"/>
    <property type="match status" value="1"/>
</dbReference>
<keyword evidence="2" id="KW-0812">Transmembrane</keyword>
<feature type="domain" description="Histidine kinase/HSP90-like ATPase" evidence="3">
    <location>
        <begin position="305"/>
        <end position="400"/>
    </location>
</feature>